<dbReference type="Gene3D" id="3.90.1150.10">
    <property type="entry name" value="Aspartate Aminotransferase, domain 1"/>
    <property type="match status" value="1"/>
</dbReference>
<reference evidence="4" key="2">
    <citation type="journal article" date="2014" name="ISME J.">
        <title>Microbial stratification in low pH oxic and suboxic macroscopic growths along an acid mine drainage.</title>
        <authorList>
            <person name="Mendez-Garcia C."/>
            <person name="Mesa V."/>
            <person name="Sprenger R.R."/>
            <person name="Richter M."/>
            <person name="Diez M.S."/>
            <person name="Solano J."/>
            <person name="Bargiela R."/>
            <person name="Golyshina O.V."/>
            <person name="Manteca A."/>
            <person name="Ramos J.L."/>
            <person name="Gallego J.R."/>
            <person name="Llorente I."/>
            <person name="Martins Dos Santos V.A."/>
            <person name="Jensen O.N."/>
            <person name="Pelaez A.I."/>
            <person name="Sanchez J."/>
            <person name="Ferrer M."/>
        </authorList>
    </citation>
    <scope>NUCLEOTIDE SEQUENCE</scope>
</reference>
<accession>T0ZR50</accession>
<keyword evidence="3" id="KW-0663">Pyridoxal phosphate</keyword>
<dbReference type="GO" id="GO:0030170">
    <property type="term" value="F:pyridoxal phosphate binding"/>
    <property type="evidence" value="ECO:0007669"/>
    <property type="project" value="InterPro"/>
</dbReference>
<name>T0ZR50_9ZZZZ</name>
<evidence type="ECO:0000256" key="2">
    <source>
        <dbReference type="ARBA" id="ARBA00022801"/>
    </source>
</evidence>
<dbReference type="Gene3D" id="3.40.640.10">
    <property type="entry name" value="Type I PLP-dependent aspartate aminotransferase-like (Major domain)"/>
    <property type="match status" value="1"/>
</dbReference>
<dbReference type="InterPro" id="IPR015424">
    <property type="entry name" value="PyrdxlP-dep_Trfase"/>
</dbReference>
<proteinExistence type="predicted"/>
<dbReference type="AlphaFoldDB" id="T0ZR50"/>
<organism evidence="4">
    <name type="scientific">mine drainage metagenome</name>
    <dbReference type="NCBI Taxonomy" id="410659"/>
    <lineage>
        <taxon>unclassified sequences</taxon>
        <taxon>metagenomes</taxon>
        <taxon>ecological metagenomes</taxon>
    </lineage>
</organism>
<evidence type="ECO:0000313" key="4">
    <source>
        <dbReference type="EMBL" id="EQD46977.1"/>
    </source>
</evidence>
<keyword evidence="1" id="KW-0662">Pyridine nucleotide biosynthesis</keyword>
<feature type="non-terminal residue" evidence="4">
    <location>
        <position position="126"/>
    </location>
</feature>
<reference evidence="4" key="1">
    <citation type="submission" date="2013-08" db="EMBL/GenBank/DDBJ databases">
        <authorList>
            <person name="Mendez C."/>
            <person name="Richter M."/>
            <person name="Ferrer M."/>
            <person name="Sanchez J."/>
        </authorList>
    </citation>
    <scope>NUCLEOTIDE SEQUENCE</scope>
</reference>
<dbReference type="PANTHER" id="PTHR14084">
    <property type="entry name" value="KYNURENINASE"/>
    <property type="match status" value="1"/>
</dbReference>
<dbReference type="InterPro" id="IPR015421">
    <property type="entry name" value="PyrdxlP-dep_Trfase_major"/>
</dbReference>
<dbReference type="EMBL" id="AUZZ01006226">
    <property type="protein sequence ID" value="EQD46977.1"/>
    <property type="molecule type" value="Genomic_DNA"/>
</dbReference>
<keyword evidence="2" id="KW-0378">Hydrolase</keyword>
<dbReference type="SUPFAM" id="SSF53383">
    <property type="entry name" value="PLP-dependent transferases"/>
    <property type="match status" value="1"/>
</dbReference>
<dbReference type="InterPro" id="IPR015422">
    <property type="entry name" value="PyrdxlP-dep_Trfase_small"/>
</dbReference>
<dbReference type="GO" id="GO:0005737">
    <property type="term" value="C:cytoplasm"/>
    <property type="evidence" value="ECO:0007669"/>
    <property type="project" value="InterPro"/>
</dbReference>
<dbReference type="PANTHER" id="PTHR14084:SF0">
    <property type="entry name" value="KYNURENINASE"/>
    <property type="match status" value="1"/>
</dbReference>
<dbReference type="InterPro" id="IPR010111">
    <property type="entry name" value="Kynureninase"/>
</dbReference>
<protein>
    <submittedName>
        <fullName evidence="4">Kynureninase</fullName>
    </submittedName>
</protein>
<comment type="caution">
    <text evidence="4">The sequence shown here is derived from an EMBL/GenBank/DDBJ whole genome shotgun (WGS) entry which is preliminary data.</text>
</comment>
<dbReference type="GO" id="GO:0019441">
    <property type="term" value="P:L-tryptophan catabolic process to kynurenine"/>
    <property type="evidence" value="ECO:0007669"/>
    <property type="project" value="TreeGrafter"/>
</dbReference>
<sequence>MTLSYLCGHSLGPLVRSTRARIEEELGAWGRMGIGGYGKSPLPWMRYAHDLRPTLARLVGARADEVAIMNSLTVNLHMLLARFYQPQGRRRKILIDAPVFPSDRMAVSSQIAWRGGDPSADLIVIG</sequence>
<dbReference type="GO" id="GO:0043420">
    <property type="term" value="P:anthranilate metabolic process"/>
    <property type="evidence" value="ECO:0007669"/>
    <property type="project" value="TreeGrafter"/>
</dbReference>
<gene>
    <name evidence="4" type="ORF">B2A_08643</name>
</gene>
<evidence type="ECO:0000256" key="1">
    <source>
        <dbReference type="ARBA" id="ARBA00022642"/>
    </source>
</evidence>
<dbReference type="GO" id="GO:0009435">
    <property type="term" value="P:NAD+ biosynthetic process"/>
    <property type="evidence" value="ECO:0007669"/>
    <property type="project" value="InterPro"/>
</dbReference>
<evidence type="ECO:0000256" key="3">
    <source>
        <dbReference type="ARBA" id="ARBA00022898"/>
    </source>
</evidence>
<dbReference type="GO" id="GO:0030429">
    <property type="term" value="F:kynureninase activity"/>
    <property type="evidence" value="ECO:0007669"/>
    <property type="project" value="InterPro"/>
</dbReference>